<dbReference type="Proteomes" id="UP000309997">
    <property type="component" value="Unassembled WGS sequence"/>
</dbReference>
<organism evidence="1 2">
    <name type="scientific">Populus alba</name>
    <name type="common">White poplar</name>
    <dbReference type="NCBI Taxonomy" id="43335"/>
    <lineage>
        <taxon>Eukaryota</taxon>
        <taxon>Viridiplantae</taxon>
        <taxon>Streptophyta</taxon>
        <taxon>Embryophyta</taxon>
        <taxon>Tracheophyta</taxon>
        <taxon>Spermatophyta</taxon>
        <taxon>Magnoliopsida</taxon>
        <taxon>eudicotyledons</taxon>
        <taxon>Gunneridae</taxon>
        <taxon>Pentapetalae</taxon>
        <taxon>rosids</taxon>
        <taxon>fabids</taxon>
        <taxon>Malpighiales</taxon>
        <taxon>Salicaceae</taxon>
        <taxon>Saliceae</taxon>
        <taxon>Populus</taxon>
    </lineage>
</organism>
<reference evidence="1 2" key="1">
    <citation type="journal article" date="2024" name="Plant Biotechnol. J.">
        <title>Genome and CRISPR/Cas9 system of a widespread forest tree (Populus alba) in the world.</title>
        <authorList>
            <person name="Liu Y.J."/>
            <person name="Jiang P.F."/>
            <person name="Han X.M."/>
            <person name="Li X.Y."/>
            <person name="Wang H.M."/>
            <person name="Wang Y.J."/>
            <person name="Wang X.X."/>
            <person name="Zeng Q.Y."/>
        </authorList>
    </citation>
    <scope>NUCLEOTIDE SEQUENCE [LARGE SCALE GENOMIC DNA]</scope>
    <source>
        <strain evidence="2">cv. PAL-ZL1</strain>
    </source>
</reference>
<proteinExistence type="predicted"/>
<name>A0ACC4CIA2_POPAL</name>
<evidence type="ECO:0000313" key="1">
    <source>
        <dbReference type="EMBL" id="KAL3597617.1"/>
    </source>
</evidence>
<keyword evidence="2" id="KW-1185">Reference proteome</keyword>
<dbReference type="EMBL" id="RCHU02000004">
    <property type="protein sequence ID" value="KAL3597617.1"/>
    <property type="molecule type" value="Genomic_DNA"/>
</dbReference>
<evidence type="ECO:0000313" key="2">
    <source>
        <dbReference type="Proteomes" id="UP000309997"/>
    </source>
</evidence>
<comment type="caution">
    <text evidence="1">The sequence shown here is derived from an EMBL/GenBank/DDBJ whole genome shotgun (WGS) entry which is preliminary data.</text>
</comment>
<accession>A0ACC4CIA2</accession>
<gene>
    <name evidence="1" type="ORF">D5086_009254</name>
</gene>
<sequence>MTTTTLSAAMSSSTLISLCNDESTYVSLCFLSTAVRFLCVLDNVTIQLSAMKAYFYVFLCVRVEEEKFAIPISYLDMNPFASGMSHSSHSVKLSGPIKLALSTLLPDVANP</sequence>
<protein>
    <submittedName>
        <fullName evidence="1">Uncharacterized protein</fullName>
    </submittedName>
</protein>